<dbReference type="AlphaFoldDB" id="A0A1Y6EQV2"/>
<organism evidence="5 6">
    <name type="scientific">Devosia lucknowensis</name>
    <dbReference type="NCBI Taxonomy" id="1096929"/>
    <lineage>
        <taxon>Bacteria</taxon>
        <taxon>Pseudomonadati</taxon>
        <taxon>Pseudomonadota</taxon>
        <taxon>Alphaproteobacteria</taxon>
        <taxon>Hyphomicrobiales</taxon>
        <taxon>Devosiaceae</taxon>
        <taxon>Devosia</taxon>
    </lineage>
</organism>
<evidence type="ECO:0000313" key="5">
    <source>
        <dbReference type="EMBL" id="SMQ62882.1"/>
    </source>
</evidence>
<keyword evidence="6" id="KW-1185">Reference proteome</keyword>
<dbReference type="InterPro" id="IPR030827">
    <property type="entry name" value="Myo_inos_IolG"/>
</dbReference>
<dbReference type="PANTHER" id="PTHR42840:SF3">
    <property type="entry name" value="BINDING ROSSMANN FOLD OXIDOREDUCTASE, PUTATIVE (AFU_ORTHOLOGUE AFUA_2G10240)-RELATED"/>
    <property type="match status" value="1"/>
</dbReference>
<dbReference type="Pfam" id="PF01408">
    <property type="entry name" value="GFO_IDH_MocA"/>
    <property type="match status" value="1"/>
</dbReference>
<dbReference type="InterPro" id="IPR055170">
    <property type="entry name" value="GFO_IDH_MocA-like_dom"/>
</dbReference>
<dbReference type="Gene3D" id="3.30.360.10">
    <property type="entry name" value="Dihydrodipicolinate Reductase, domain 2"/>
    <property type="match status" value="1"/>
</dbReference>
<evidence type="ECO:0000256" key="1">
    <source>
        <dbReference type="ARBA" id="ARBA00010928"/>
    </source>
</evidence>
<evidence type="ECO:0000313" key="6">
    <source>
        <dbReference type="Proteomes" id="UP000194474"/>
    </source>
</evidence>
<dbReference type="GO" id="GO:0016491">
    <property type="term" value="F:oxidoreductase activity"/>
    <property type="evidence" value="ECO:0007669"/>
    <property type="project" value="UniProtKB-KW"/>
</dbReference>
<dbReference type="Gene3D" id="3.40.50.720">
    <property type="entry name" value="NAD(P)-binding Rossmann-like Domain"/>
    <property type="match status" value="1"/>
</dbReference>
<gene>
    <name evidence="5" type="ORF">SAMN06295905_0732</name>
</gene>
<keyword evidence="2" id="KW-0560">Oxidoreductase</keyword>
<accession>A0A1Y6EQV2</accession>
<name>A0A1Y6EQV2_9HYPH</name>
<sequence>MTVKFALLGAGRIGKVHAKAVTSNPKARLVAVADAVADAASALAGQYGAEVRSIDAIEGAADIDAVIICTPTDTHAALIERFSRAGKAIFCEKPIDLDVERVKSCLKVVDETGATLMVGFNRRFDPHFQAVKDAVLSGQVGDVEMVTIVSRDPGAPPADYVKRSGGIFRDMTIHDFDMARWLLGEEIDSVSAQASVLVDKAIGQAGDFDSASVMLITASGKHATISNSRRATYGYDQRIEVHGSRGAVAAENQRPVSIEIANAAGYTRPPLHDFFMTRYTEAYAREITSFIDFVEAKTPASPSGADGLVALALAEAALKSVSEGRAVKVSEVTGPLADRSVFQGR</sequence>
<dbReference type="RefSeq" id="WP_086469160.1">
    <property type="nucleotide sequence ID" value="NZ_FXWK01000001.1"/>
</dbReference>
<dbReference type="Pfam" id="PF22725">
    <property type="entry name" value="GFO_IDH_MocA_C3"/>
    <property type="match status" value="1"/>
</dbReference>
<feature type="domain" description="Gfo/Idh/MocA-like oxidoreductase N-terminal" evidence="3">
    <location>
        <begin position="4"/>
        <end position="120"/>
    </location>
</feature>
<comment type="similarity">
    <text evidence="1">Belongs to the Gfo/Idh/MocA family.</text>
</comment>
<protein>
    <submittedName>
        <fullName evidence="5">Myo-inositol 2-dehydrogenase</fullName>
    </submittedName>
</protein>
<evidence type="ECO:0000259" key="3">
    <source>
        <dbReference type="Pfam" id="PF01408"/>
    </source>
</evidence>
<reference evidence="6" key="1">
    <citation type="submission" date="2017-04" db="EMBL/GenBank/DDBJ databases">
        <authorList>
            <person name="Varghese N."/>
            <person name="Submissions S."/>
        </authorList>
    </citation>
    <scope>NUCLEOTIDE SEQUENCE [LARGE SCALE GENOMIC DNA]</scope>
</reference>
<dbReference type="PANTHER" id="PTHR42840">
    <property type="entry name" value="NAD(P)-BINDING ROSSMANN-FOLD SUPERFAMILY PROTEIN-RELATED"/>
    <property type="match status" value="1"/>
</dbReference>
<dbReference type="EMBL" id="FXWK01000001">
    <property type="protein sequence ID" value="SMQ62882.1"/>
    <property type="molecule type" value="Genomic_DNA"/>
</dbReference>
<evidence type="ECO:0000259" key="4">
    <source>
        <dbReference type="Pfam" id="PF22725"/>
    </source>
</evidence>
<dbReference type="InterPro" id="IPR000683">
    <property type="entry name" value="Gfo/Idh/MocA-like_OxRdtase_N"/>
</dbReference>
<dbReference type="GO" id="GO:0000166">
    <property type="term" value="F:nucleotide binding"/>
    <property type="evidence" value="ECO:0007669"/>
    <property type="project" value="InterPro"/>
</dbReference>
<dbReference type="SUPFAM" id="SSF55347">
    <property type="entry name" value="Glyceraldehyde-3-phosphate dehydrogenase-like, C-terminal domain"/>
    <property type="match status" value="1"/>
</dbReference>
<dbReference type="SUPFAM" id="SSF51735">
    <property type="entry name" value="NAD(P)-binding Rossmann-fold domains"/>
    <property type="match status" value="1"/>
</dbReference>
<evidence type="ECO:0000256" key="2">
    <source>
        <dbReference type="ARBA" id="ARBA00023002"/>
    </source>
</evidence>
<proteinExistence type="inferred from homology"/>
<dbReference type="OrthoDB" id="9792935at2"/>
<feature type="domain" description="GFO/IDH/MocA-like oxidoreductase" evidence="4">
    <location>
        <begin position="128"/>
        <end position="248"/>
    </location>
</feature>
<dbReference type="InterPro" id="IPR036291">
    <property type="entry name" value="NAD(P)-bd_dom_sf"/>
</dbReference>
<dbReference type="NCBIfam" id="TIGR04380">
    <property type="entry name" value="myo_inos_iolG"/>
    <property type="match status" value="1"/>
</dbReference>
<dbReference type="Proteomes" id="UP000194474">
    <property type="component" value="Unassembled WGS sequence"/>
</dbReference>